<keyword evidence="5" id="KW-1185">Reference proteome</keyword>
<dbReference type="Pfam" id="PF07687">
    <property type="entry name" value="M20_dimer"/>
    <property type="match status" value="1"/>
</dbReference>
<dbReference type="InterPro" id="IPR052030">
    <property type="entry name" value="Peptidase_M20/M20A_hydrolases"/>
</dbReference>
<sequence>MTPDSLHDDVTRAVRTGRERLIALSHSLHAEPEIALEEYLSATKIAELLDAAGFTVTRPLDSLPTALDATYGSGELVLAFCAEYDALPGIGHACGHNVNGAAAVGAALGLAAVADRLGVTVRLIGTPAEEDIGGKVLLIEAGVFDDVAAALMAHAAQEDTVGASSLAIGAWDITYRGRPAHAALAPWEGVNALDALTVAQTAIGVLRQQLPPGSLVHGIVTDGGRAPNVIPDTAAARYEVRAPTVEQLTAVQRRVRACFEAGALATGAHLELAPHGRDFADLRQDPFLTEAYVAAARSLGRTPLPRHGSTTASTDMGNVSRLLPAIHPTIGYDTAGASQHTVEFAAHGTTPGADRAVTDGASALALAAVAAATDSEQRSRLLSGVEHRRAQRQGAAGPV</sequence>
<evidence type="ECO:0000313" key="5">
    <source>
        <dbReference type="Proteomes" id="UP001354931"/>
    </source>
</evidence>
<dbReference type="PANTHER" id="PTHR30575">
    <property type="entry name" value="PEPTIDASE M20"/>
    <property type="match status" value="1"/>
</dbReference>
<comment type="caution">
    <text evidence="4">The sequence shown here is derived from an EMBL/GenBank/DDBJ whole genome shotgun (WGS) entry which is preliminary data.</text>
</comment>
<dbReference type="InterPro" id="IPR011650">
    <property type="entry name" value="Peptidase_M20_dimer"/>
</dbReference>
<dbReference type="Gene3D" id="3.40.630.10">
    <property type="entry name" value="Zn peptidases"/>
    <property type="match status" value="1"/>
</dbReference>
<organism evidence="4 5">
    <name type="scientific">Streptomyces endophyticus</name>
    <dbReference type="NCBI Taxonomy" id="714166"/>
    <lineage>
        <taxon>Bacteria</taxon>
        <taxon>Bacillati</taxon>
        <taxon>Actinomycetota</taxon>
        <taxon>Actinomycetes</taxon>
        <taxon>Kitasatosporales</taxon>
        <taxon>Streptomycetaceae</taxon>
        <taxon>Streptomyces</taxon>
    </lineage>
</organism>
<dbReference type="InterPro" id="IPR036264">
    <property type="entry name" value="Bact_exopeptidase_dim_dom"/>
</dbReference>
<comment type="similarity">
    <text evidence="1">Belongs to the peptidase M20A family.</text>
</comment>
<dbReference type="PIRSF" id="PIRSF037226">
    <property type="entry name" value="Amidohydrolase_ACY1L2_prd"/>
    <property type="match status" value="1"/>
</dbReference>
<evidence type="ECO:0000256" key="2">
    <source>
        <dbReference type="SAM" id="MobiDB-lite"/>
    </source>
</evidence>
<dbReference type="SUPFAM" id="SSF53187">
    <property type="entry name" value="Zn-dependent exopeptidases"/>
    <property type="match status" value="1"/>
</dbReference>
<gene>
    <name evidence="4" type="ORF">OKJ99_00225</name>
</gene>
<evidence type="ECO:0000256" key="1">
    <source>
        <dbReference type="PIRNR" id="PIRNR037226"/>
    </source>
</evidence>
<evidence type="ECO:0000313" key="4">
    <source>
        <dbReference type="EMBL" id="MEB8335949.1"/>
    </source>
</evidence>
<accession>A0ABU6EW21</accession>
<dbReference type="NCBIfam" id="TIGR01891">
    <property type="entry name" value="amidohydrolases"/>
    <property type="match status" value="1"/>
</dbReference>
<dbReference type="Pfam" id="PF01546">
    <property type="entry name" value="Peptidase_M20"/>
    <property type="match status" value="1"/>
</dbReference>
<dbReference type="InterPro" id="IPR017439">
    <property type="entry name" value="Amidohydrolase"/>
</dbReference>
<evidence type="ECO:0000259" key="3">
    <source>
        <dbReference type="Pfam" id="PF07687"/>
    </source>
</evidence>
<reference evidence="4 5" key="1">
    <citation type="submission" date="2022-10" db="EMBL/GenBank/DDBJ databases">
        <authorList>
            <person name="Xie J."/>
            <person name="Shen N."/>
        </authorList>
    </citation>
    <scope>NUCLEOTIDE SEQUENCE [LARGE SCALE GENOMIC DNA]</scope>
    <source>
        <strain evidence="4 5">YIM65594</strain>
    </source>
</reference>
<protein>
    <recommendedName>
        <fullName evidence="1">Peptidase M20 domain-containing protein 2</fullName>
    </recommendedName>
</protein>
<name>A0ABU6EW21_9ACTN</name>
<dbReference type="Proteomes" id="UP001354931">
    <property type="component" value="Unassembled WGS sequence"/>
</dbReference>
<feature type="region of interest" description="Disordered" evidence="2">
    <location>
        <begin position="376"/>
        <end position="399"/>
    </location>
</feature>
<feature type="domain" description="Peptidase M20 dimerisation" evidence="3">
    <location>
        <begin position="170"/>
        <end position="262"/>
    </location>
</feature>
<dbReference type="InterPro" id="IPR017144">
    <property type="entry name" value="Xaa-Arg_dipeptidase"/>
</dbReference>
<dbReference type="RefSeq" id="WP_326013505.1">
    <property type="nucleotide sequence ID" value="NZ_JAOZYC010000001.1"/>
</dbReference>
<dbReference type="EMBL" id="JAOZYC010000001">
    <property type="protein sequence ID" value="MEB8335949.1"/>
    <property type="molecule type" value="Genomic_DNA"/>
</dbReference>
<proteinExistence type="inferred from homology"/>
<dbReference type="InterPro" id="IPR002933">
    <property type="entry name" value="Peptidase_M20"/>
</dbReference>
<dbReference type="SUPFAM" id="SSF55031">
    <property type="entry name" value="Bacterial exopeptidase dimerisation domain"/>
    <property type="match status" value="1"/>
</dbReference>
<dbReference type="Gene3D" id="3.30.70.360">
    <property type="match status" value="1"/>
</dbReference>
<dbReference type="PANTHER" id="PTHR30575:SF0">
    <property type="entry name" value="XAA-ARG DIPEPTIDASE"/>
    <property type="match status" value="1"/>
</dbReference>